<protein>
    <recommendedName>
        <fullName evidence="4">DUF3558 domain-containing protein</fullName>
    </recommendedName>
</protein>
<evidence type="ECO:0000313" key="2">
    <source>
        <dbReference type="EMBL" id="MFC1404195.1"/>
    </source>
</evidence>
<evidence type="ECO:0008006" key="4">
    <source>
        <dbReference type="Google" id="ProtNLM"/>
    </source>
</evidence>
<keyword evidence="3" id="KW-1185">Reference proteome</keyword>
<evidence type="ECO:0000256" key="1">
    <source>
        <dbReference type="SAM" id="SignalP"/>
    </source>
</evidence>
<comment type="caution">
    <text evidence="2">The sequence shown here is derived from an EMBL/GenBank/DDBJ whole genome shotgun (WGS) entry which is preliminary data.</text>
</comment>
<organism evidence="2 3">
    <name type="scientific">Streptacidiphilus cavernicola</name>
    <dbReference type="NCBI Taxonomy" id="3342716"/>
    <lineage>
        <taxon>Bacteria</taxon>
        <taxon>Bacillati</taxon>
        <taxon>Actinomycetota</taxon>
        <taxon>Actinomycetes</taxon>
        <taxon>Kitasatosporales</taxon>
        <taxon>Streptomycetaceae</taxon>
        <taxon>Streptacidiphilus</taxon>
    </lineage>
</organism>
<keyword evidence="1" id="KW-0732">Signal</keyword>
<proteinExistence type="predicted"/>
<dbReference type="RefSeq" id="WP_030255946.1">
    <property type="nucleotide sequence ID" value="NZ_JBHEZZ010000013.1"/>
</dbReference>
<reference evidence="2 3" key="1">
    <citation type="submission" date="2024-09" db="EMBL/GenBank/DDBJ databases">
        <authorList>
            <person name="Lee S.D."/>
        </authorList>
    </citation>
    <scope>NUCLEOTIDE SEQUENCE [LARGE SCALE GENOMIC DNA]</scope>
    <source>
        <strain evidence="2 3">N1-5</strain>
    </source>
</reference>
<dbReference type="Proteomes" id="UP001592528">
    <property type="component" value="Unassembled WGS sequence"/>
</dbReference>
<name>A0ABV6URY1_9ACTN</name>
<dbReference type="PROSITE" id="PS51257">
    <property type="entry name" value="PROKAR_LIPOPROTEIN"/>
    <property type="match status" value="1"/>
</dbReference>
<sequence length="178" mass="18327">MNRRTGHLVGAALLLLTVAGCASARPATSATPSASAVAGPSSAARIVCATEAQEDISGALGTDTTEPVSPTWKDRLYSCRYVYRDGSMLLSVKDLPDGAATRAWFDGLRQAAPGATPLTGLGDAAFAEPDGTVVLRKDATVLTVDVSALPPTFGKPVRPRASAARTVATTVLICWKEG</sequence>
<feature type="chain" id="PRO_5045336972" description="DUF3558 domain-containing protein" evidence="1">
    <location>
        <begin position="25"/>
        <end position="178"/>
    </location>
</feature>
<accession>A0ABV6URY1</accession>
<feature type="signal peptide" evidence="1">
    <location>
        <begin position="1"/>
        <end position="24"/>
    </location>
</feature>
<evidence type="ECO:0000313" key="3">
    <source>
        <dbReference type="Proteomes" id="UP001592528"/>
    </source>
</evidence>
<gene>
    <name evidence="2" type="ORF">ACEZDJ_23160</name>
</gene>
<dbReference type="EMBL" id="JBHEZZ010000013">
    <property type="protein sequence ID" value="MFC1404195.1"/>
    <property type="molecule type" value="Genomic_DNA"/>
</dbReference>